<feature type="domain" description="Cyclophilin-like" evidence="3">
    <location>
        <begin position="68"/>
        <end position="174"/>
    </location>
</feature>
<dbReference type="EMBL" id="CP148033">
    <property type="protein sequence ID" value="WXK93547.1"/>
    <property type="molecule type" value="Genomic_DNA"/>
</dbReference>
<gene>
    <name evidence="4" type="ORF">WHH00_01740</name>
</gene>
<dbReference type="RefSeq" id="WP_406636000.1">
    <property type="nucleotide sequence ID" value="NZ_CP148033.1"/>
</dbReference>
<dbReference type="InterPro" id="IPR029000">
    <property type="entry name" value="Cyclophilin-like_dom_sf"/>
</dbReference>
<evidence type="ECO:0000256" key="1">
    <source>
        <dbReference type="SAM" id="MobiDB-lite"/>
    </source>
</evidence>
<keyword evidence="2" id="KW-0732">Signal</keyword>
<evidence type="ECO:0000259" key="3">
    <source>
        <dbReference type="Pfam" id="PF18050"/>
    </source>
</evidence>
<dbReference type="Gene3D" id="2.40.100.20">
    <property type="match status" value="1"/>
</dbReference>
<reference evidence="4 5" key="1">
    <citation type="submission" date="2024-03" db="EMBL/GenBank/DDBJ databases">
        <title>Rhodococcus navarretei sp. nov. and Pseudarthrobacter quantumdoti sp. nov., two new species with the ability to biosynthesize Quantum Dots isolated from soil samples at Union Glacier, Antarctica.</title>
        <authorList>
            <person name="Vargas M."/>
        </authorList>
    </citation>
    <scope>NUCLEOTIDE SEQUENCE [LARGE SCALE GENOMIC DNA]</scope>
    <source>
        <strain evidence="4 5">RC-2-3</strain>
    </source>
</reference>
<evidence type="ECO:0000313" key="4">
    <source>
        <dbReference type="EMBL" id="WXK93547.1"/>
    </source>
</evidence>
<name>A0ABZ2R5W9_9MICC</name>
<dbReference type="InterPro" id="IPR041183">
    <property type="entry name" value="Cyclophilin-like"/>
</dbReference>
<evidence type="ECO:0000313" key="5">
    <source>
        <dbReference type="Proteomes" id="UP001623384"/>
    </source>
</evidence>
<evidence type="ECO:0000256" key="2">
    <source>
        <dbReference type="SAM" id="SignalP"/>
    </source>
</evidence>
<feature type="signal peptide" evidence="2">
    <location>
        <begin position="1"/>
        <end position="19"/>
    </location>
</feature>
<accession>A0ABZ2R5W9</accession>
<keyword evidence="5" id="KW-1185">Reference proteome</keyword>
<protein>
    <submittedName>
        <fullName evidence="4">Cyclophilin-like fold protein</fullName>
    </submittedName>
</protein>
<dbReference type="Proteomes" id="UP001623384">
    <property type="component" value="Chromosome"/>
</dbReference>
<sequence length="179" mass="18360">MHLKTLALAAIFVLALPLAGCSTPSNGPASTTEPPSSPLETSTAAGGASQPSPVPSSEGAADNTPVTIDIDGETVTGTLSGNATSRSLIAQLPLTLSFRDYGGQEKIAELPEALSLDGVPAGDSAEPLTIGYYAPDQALVLYYEHVGYSRGIVRIGSFDDLEAIRDRTSGFTARLAPAN</sequence>
<feature type="region of interest" description="Disordered" evidence="1">
    <location>
        <begin position="24"/>
        <end position="68"/>
    </location>
</feature>
<feature type="chain" id="PRO_5045820873" evidence="2">
    <location>
        <begin position="20"/>
        <end position="179"/>
    </location>
</feature>
<feature type="compositionally biased region" description="Polar residues" evidence="1">
    <location>
        <begin position="24"/>
        <end position="44"/>
    </location>
</feature>
<organism evidence="4 5">
    <name type="scientific">Pseudarthrobacter quantipunctorum</name>
    <dbReference type="NCBI Taxonomy" id="3128980"/>
    <lineage>
        <taxon>Bacteria</taxon>
        <taxon>Bacillati</taxon>
        <taxon>Actinomycetota</taxon>
        <taxon>Actinomycetes</taxon>
        <taxon>Micrococcales</taxon>
        <taxon>Micrococcaceae</taxon>
        <taxon>Pseudarthrobacter</taxon>
    </lineage>
</organism>
<proteinExistence type="predicted"/>
<dbReference type="SUPFAM" id="SSF50891">
    <property type="entry name" value="Cyclophilin-like"/>
    <property type="match status" value="1"/>
</dbReference>
<dbReference type="Pfam" id="PF18050">
    <property type="entry name" value="Cyclophil_like2"/>
    <property type="match status" value="1"/>
</dbReference>